<feature type="binding site" evidence="5">
    <location>
        <position position="220"/>
    </location>
    <ligand>
        <name>a divalent metal cation</name>
        <dbReference type="ChEBI" id="CHEBI:60240"/>
        <label>1</label>
    </ligand>
</feature>
<name>B2KB36_ELUMP</name>
<evidence type="ECO:0000313" key="7">
    <source>
        <dbReference type="Proteomes" id="UP000001029"/>
    </source>
</evidence>
<feature type="binding site" evidence="5">
    <location>
        <position position="216"/>
    </location>
    <ligand>
        <name>a divalent metal cation</name>
        <dbReference type="ChEBI" id="CHEBI:60240"/>
        <label>1</label>
    </ligand>
</feature>
<dbReference type="Gene3D" id="3.40.1390.30">
    <property type="entry name" value="NIF3 (NGG1p interacting factor 3)-like"/>
    <property type="match status" value="2"/>
</dbReference>
<dbReference type="FunFam" id="3.40.1390.30:FF:000001">
    <property type="entry name" value="GTP cyclohydrolase 1 type 2"/>
    <property type="match status" value="1"/>
</dbReference>
<dbReference type="AlphaFoldDB" id="B2KB36"/>
<dbReference type="InterPro" id="IPR002678">
    <property type="entry name" value="DUF34/NIF3"/>
</dbReference>
<reference evidence="6 7" key="1">
    <citation type="journal article" date="2009" name="Appl. Environ. Microbiol.">
        <title>Genomic analysis of 'Elusimicrobium minutum,' the first cultivated representative of the phylum 'Elusimicrobia' (formerly termite group 1).</title>
        <authorList>
            <person name="Herlemann D.P.R."/>
            <person name="Geissinger O."/>
            <person name="Ikeda-Ohtsubo W."/>
            <person name="Kunin V."/>
            <person name="Sun H."/>
            <person name="Lapidus A."/>
            <person name="Hugenholtz P."/>
            <person name="Brune A."/>
        </authorList>
    </citation>
    <scope>NUCLEOTIDE SEQUENCE [LARGE SCALE GENOMIC DNA]</scope>
    <source>
        <strain evidence="6 7">Pei191</strain>
    </source>
</reference>
<dbReference type="STRING" id="445932.Emin_0233"/>
<evidence type="ECO:0000256" key="1">
    <source>
        <dbReference type="ARBA" id="ARBA00006964"/>
    </source>
</evidence>
<dbReference type="PANTHER" id="PTHR13799:SF14">
    <property type="entry name" value="GTP CYCLOHYDROLASE 1 TYPE 2 HOMOLOG"/>
    <property type="match status" value="1"/>
</dbReference>
<dbReference type="InterPro" id="IPR036069">
    <property type="entry name" value="DUF34/NIF3_sf"/>
</dbReference>
<evidence type="ECO:0000256" key="4">
    <source>
        <dbReference type="ARBA" id="ARBA00022723"/>
    </source>
</evidence>
<feature type="binding site" evidence="5">
    <location>
        <position position="65"/>
    </location>
    <ligand>
        <name>a divalent metal cation</name>
        <dbReference type="ChEBI" id="CHEBI:60240"/>
        <label>1</label>
    </ligand>
</feature>
<evidence type="ECO:0000313" key="6">
    <source>
        <dbReference type="EMBL" id="ACC97795.1"/>
    </source>
</evidence>
<organism evidence="6 7">
    <name type="scientific">Elusimicrobium minutum (strain Pei191)</name>
    <dbReference type="NCBI Taxonomy" id="445932"/>
    <lineage>
        <taxon>Bacteria</taxon>
        <taxon>Pseudomonadati</taxon>
        <taxon>Elusimicrobiota</taxon>
        <taxon>Elusimicrobia</taxon>
        <taxon>Elusimicrobiales</taxon>
        <taxon>Elusimicrobiaceae</taxon>
        <taxon>Elusimicrobium</taxon>
    </lineage>
</organism>
<dbReference type="NCBIfam" id="TIGR00486">
    <property type="entry name" value="YbgI_SA1388"/>
    <property type="match status" value="1"/>
</dbReference>
<gene>
    <name evidence="6" type="ordered locus">Emin_0233</name>
</gene>
<accession>B2KB36</accession>
<dbReference type="GO" id="GO:0046872">
    <property type="term" value="F:metal ion binding"/>
    <property type="evidence" value="ECO:0007669"/>
    <property type="project" value="UniProtKB-KW"/>
</dbReference>
<feature type="binding site" evidence="5">
    <location>
        <position position="101"/>
    </location>
    <ligand>
        <name>a divalent metal cation</name>
        <dbReference type="ChEBI" id="CHEBI:60240"/>
        <label>1</label>
    </ligand>
</feature>
<dbReference type="SUPFAM" id="SSF102705">
    <property type="entry name" value="NIF3 (NGG1p interacting factor 3)-like"/>
    <property type="match status" value="1"/>
</dbReference>
<comment type="similarity">
    <text evidence="1">Belongs to the GTP cyclohydrolase I type 2/NIF3 family.</text>
</comment>
<comment type="subunit">
    <text evidence="2">Homohexamer.</text>
</comment>
<dbReference type="EMBL" id="CP001055">
    <property type="protein sequence ID" value="ACC97795.1"/>
    <property type="molecule type" value="Genomic_DNA"/>
</dbReference>
<keyword evidence="4 5" id="KW-0479">Metal-binding</keyword>
<dbReference type="PANTHER" id="PTHR13799">
    <property type="entry name" value="NGG1 INTERACTING FACTOR 3"/>
    <property type="match status" value="1"/>
</dbReference>
<feature type="binding site" evidence="5">
    <location>
        <position position="64"/>
    </location>
    <ligand>
        <name>a divalent metal cation</name>
        <dbReference type="ChEBI" id="CHEBI:60240"/>
        <label>2</label>
    </ligand>
</feature>
<dbReference type="Proteomes" id="UP000001029">
    <property type="component" value="Chromosome"/>
</dbReference>
<dbReference type="GO" id="GO:0005737">
    <property type="term" value="C:cytoplasm"/>
    <property type="evidence" value="ECO:0007669"/>
    <property type="project" value="TreeGrafter"/>
</dbReference>
<dbReference type="HOGENOM" id="CLU_037423_3_0_0"/>
<protein>
    <recommendedName>
        <fullName evidence="3">GTP cyclohydrolase 1 type 2 homolog</fullName>
    </recommendedName>
</protein>
<dbReference type="RefSeq" id="WP_012414410.1">
    <property type="nucleotide sequence ID" value="NC_010644.1"/>
</dbReference>
<evidence type="ECO:0000256" key="2">
    <source>
        <dbReference type="ARBA" id="ARBA00011643"/>
    </source>
</evidence>
<sequence>MVTRNSIIDYINDYLGSALIKDASQNGLQVEGRENIRKIVFGVSANLEFFKKAAAAKADMVITHHGLLWSQNPAVTGIFKKRIEFLIKHDINLASWHLPLDMHAVLGNNAQMVKKLGVKNIKSFGVYHGVKIGFMGLLPKEMTLKEVESKFAVKPNLVFNFGKSKNKIVAIISGGGYDMFEQAVDAGADLFITGSSEEFVQEIAREGKINYMALGHYNSEVYGVKALMGLVGKKFKVSTEFIDVANPI</sequence>
<dbReference type="KEGG" id="emi:Emin_0233"/>
<dbReference type="OrthoDB" id="9800881at2"/>
<proteinExistence type="inferred from homology"/>
<evidence type="ECO:0000256" key="5">
    <source>
        <dbReference type="PIRSR" id="PIRSR602678-1"/>
    </source>
</evidence>
<dbReference type="Pfam" id="PF01784">
    <property type="entry name" value="DUF34_NIF3"/>
    <property type="match status" value="1"/>
</dbReference>
<keyword evidence="7" id="KW-1185">Reference proteome</keyword>
<evidence type="ECO:0000256" key="3">
    <source>
        <dbReference type="ARBA" id="ARBA00022112"/>
    </source>
</evidence>